<dbReference type="InterPro" id="IPR045738">
    <property type="entry name" value="DUF6088"/>
</dbReference>
<protein>
    <recommendedName>
        <fullName evidence="3">Transcriptional regulator, AbiEi antitoxin, Type IV TA system</fullName>
    </recommendedName>
</protein>
<evidence type="ECO:0000313" key="1">
    <source>
        <dbReference type="EMBL" id="PHU39381.1"/>
    </source>
</evidence>
<proteinExistence type="predicted"/>
<keyword evidence="2" id="KW-1185">Reference proteome</keyword>
<dbReference type="EMBL" id="PDYH01000051">
    <property type="protein sequence ID" value="PHU39381.1"/>
    <property type="molecule type" value="Genomic_DNA"/>
</dbReference>
<organism evidence="1 2">
    <name type="scientific">Pseudobutyrivibrio ruminis</name>
    <dbReference type="NCBI Taxonomy" id="46206"/>
    <lineage>
        <taxon>Bacteria</taxon>
        <taxon>Bacillati</taxon>
        <taxon>Bacillota</taxon>
        <taxon>Clostridia</taxon>
        <taxon>Lachnospirales</taxon>
        <taxon>Lachnospiraceae</taxon>
        <taxon>Pseudobutyrivibrio</taxon>
    </lineage>
</organism>
<dbReference type="Proteomes" id="UP000224317">
    <property type="component" value="Unassembled WGS sequence"/>
</dbReference>
<sequence length="208" mass="24123">MIYNYIKDNYKEGEPIFFSDIYDSTISKSALTQQLTTLCKKGLLVKYDNGIYYMPKKTRLKSAVGPTADTVAKYRFIVKNGKIDGFYTGNTFANQIGISTQVPHVVEIVSNNTNSAPRDVIIGNRKFKVKKPLTTVTNDNVYILQMLYLLSDLDSYLDYDYEEARQCFLKFIESHNIKRSDVDEYIRKFPLTVFKFYYELRLDNVLAQ</sequence>
<dbReference type="AlphaFoldDB" id="A0A2G3E881"/>
<name>A0A2G3E881_9FIRM</name>
<comment type="caution">
    <text evidence="1">The sequence shown here is derived from an EMBL/GenBank/DDBJ whole genome shotgun (WGS) entry which is preliminary data.</text>
</comment>
<dbReference type="Pfam" id="PF19570">
    <property type="entry name" value="DUF6088"/>
    <property type="match status" value="1"/>
</dbReference>
<dbReference type="RefSeq" id="WP_099413777.1">
    <property type="nucleotide sequence ID" value="NZ_PDYH01000051.1"/>
</dbReference>
<evidence type="ECO:0008006" key="3">
    <source>
        <dbReference type="Google" id="ProtNLM"/>
    </source>
</evidence>
<accession>A0A2G3E881</accession>
<reference evidence="1" key="1">
    <citation type="submission" date="2017-10" db="EMBL/GenBank/DDBJ databases">
        <title>Resolving the taxonomy of Roseburia spp., Eubacterium rectale and Agathobacter spp. through phylogenomic analysis.</title>
        <authorList>
            <person name="Sheridan P.O."/>
            <person name="Walker A.W."/>
            <person name="Duncan S.H."/>
            <person name="Scott K.P."/>
            <person name="Toole P.W.O."/>
            <person name="Luis P."/>
            <person name="Flint H.J."/>
        </authorList>
    </citation>
    <scope>NUCLEOTIDE SEQUENCE [LARGE SCALE GENOMIC DNA]</scope>
    <source>
        <strain evidence="1">JK10</strain>
    </source>
</reference>
<gene>
    <name evidence="1" type="ORF">CSX00_11385</name>
</gene>
<evidence type="ECO:0000313" key="2">
    <source>
        <dbReference type="Proteomes" id="UP000224317"/>
    </source>
</evidence>